<comment type="caution">
    <text evidence="1">The sequence shown here is derived from an EMBL/GenBank/DDBJ whole genome shotgun (WGS) entry which is preliminary data.</text>
</comment>
<sequence length="71" mass="7528">MAVGTEDHAASQSQRLAHIHMDDAQVRGNVDAAVFLRGGQAEHVIVFVDGTADRAEAVVAVGHRIGKLKLL</sequence>
<dbReference type="EMBL" id="VSSQ01044679">
    <property type="protein sequence ID" value="MPM98522.1"/>
    <property type="molecule type" value="Genomic_DNA"/>
</dbReference>
<dbReference type="AlphaFoldDB" id="A0A645ECY8"/>
<accession>A0A645ECY8</accession>
<organism evidence="1">
    <name type="scientific">bioreactor metagenome</name>
    <dbReference type="NCBI Taxonomy" id="1076179"/>
    <lineage>
        <taxon>unclassified sequences</taxon>
        <taxon>metagenomes</taxon>
        <taxon>ecological metagenomes</taxon>
    </lineage>
</organism>
<protein>
    <submittedName>
        <fullName evidence="1">Uncharacterized protein</fullName>
    </submittedName>
</protein>
<gene>
    <name evidence="1" type="ORF">SDC9_145710</name>
</gene>
<proteinExistence type="predicted"/>
<name>A0A645ECY8_9ZZZZ</name>
<reference evidence="1" key="1">
    <citation type="submission" date="2019-08" db="EMBL/GenBank/DDBJ databases">
        <authorList>
            <person name="Kucharzyk K."/>
            <person name="Murdoch R.W."/>
            <person name="Higgins S."/>
            <person name="Loffler F."/>
        </authorList>
    </citation>
    <scope>NUCLEOTIDE SEQUENCE</scope>
</reference>
<evidence type="ECO:0000313" key="1">
    <source>
        <dbReference type="EMBL" id="MPM98522.1"/>
    </source>
</evidence>